<dbReference type="SUPFAM" id="SSF55326">
    <property type="entry name" value="PurM N-terminal domain-like"/>
    <property type="match status" value="2"/>
</dbReference>
<gene>
    <name evidence="9" type="ORF">DEACI_1918</name>
    <name evidence="10" type="ORF">DEACI_2933</name>
</gene>
<keyword evidence="11" id="KW-1185">Reference proteome</keyword>
<dbReference type="Pfam" id="PF02769">
    <property type="entry name" value="AIRS_C"/>
    <property type="match status" value="1"/>
</dbReference>
<keyword evidence="3" id="KW-0547">Nucleotide-binding</keyword>
<dbReference type="GO" id="GO:0004642">
    <property type="term" value="F:phosphoribosylformylglycinamidine synthase activity"/>
    <property type="evidence" value="ECO:0007669"/>
    <property type="project" value="UniProtKB-EC"/>
</dbReference>
<dbReference type="NCBIfam" id="TIGR01857">
    <property type="entry name" value="FGAM-synthase"/>
    <property type="match status" value="1"/>
</dbReference>
<protein>
    <submittedName>
        <fullName evidence="9">AIR synthase related protein, C-terminal domain</fullName>
    </submittedName>
    <submittedName>
        <fullName evidence="10">Phosphoribosylformylglycinamidine synthase 2</fullName>
        <ecNumber evidence="10">6.3.5.3</ecNumber>
    </submittedName>
</protein>
<dbReference type="EMBL" id="LR746496">
    <property type="protein sequence ID" value="CAA7601264.1"/>
    <property type="molecule type" value="Genomic_DNA"/>
</dbReference>
<dbReference type="EMBL" id="CDGJ01000082">
    <property type="protein sequence ID" value="CEJ08457.1"/>
    <property type="molecule type" value="Genomic_DNA"/>
</dbReference>
<name>A0A8S0WNE0_9FIRM</name>
<dbReference type="CDD" id="cd02204">
    <property type="entry name" value="PurL_repeat2"/>
    <property type="match status" value="1"/>
</dbReference>
<dbReference type="FunFam" id="3.30.1330.10:FF:000013">
    <property type="entry name" value="Phosphoribosylformylglycinamidine synthase"/>
    <property type="match status" value="1"/>
</dbReference>
<dbReference type="Pfam" id="PF13507">
    <property type="entry name" value="GATase_5"/>
    <property type="match status" value="1"/>
</dbReference>
<keyword evidence="4" id="KW-0658">Purine biosynthesis</keyword>
<dbReference type="GO" id="GO:0006164">
    <property type="term" value="P:purine nucleotide biosynthetic process"/>
    <property type="evidence" value="ECO:0007669"/>
    <property type="project" value="UniProtKB-KW"/>
</dbReference>
<feature type="domain" description="Phosphoribosylformylglycinamidine synthase linker" evidence="8">
    <location>
        <begin position="232"/>
        <end position="281"/>
    </location>
</feature>
<dbReference type="InterPro" id="IPR029062">
    <property type="entry name" value="Class_I_gatase-like"/>
</dbReference>
<dbReference type="SUPFAM" id="SSF52317">
    <property type="entry name" value="Class I glutamine amidotransferase-like"/>
    <property type="match status" value="1"/>
</dbReference>
<dbReference type="PANTHER" id="PTHR10099">
    <property type="entry name" value="PHOSPHORIBOSYLFORMYLGLYCINAMIDINE SYNTHASE"/>
    <property type="match status" value="1"/>
</dbReference>
<evidence type="ECO:0000259" key="8">
    <source>
        <dbReference type="Pfam" id="PF18072"/>
    </source>
</evidence>
<dbReference type="Pfam" id="PF18072">
    <property type="entry name" value="FGAR-AT_linker"/>
    <property type="match status" value="1"/>
</dbReference>
<evidence type="ECO:0000313" key="11">
    <source>
        <dbReference type="Proteomes" id="UP001071230"/>
    </source>
</evidence>
<evidence type="ECO:0000256" key="4">
    <source>
        <dbReference type="ARBA" id="ARBA00022755"/>
    </source>
</evidence>
<organism evidence="9">
    <name type="scientific">Acididesulfobacillus acetoxydans</name>
    <dbReference type="NCBI Taxonomy" id="1561005"/>
    <lineage>
        <taxon>Bacteria</taxon>
        <taxon>Bacillati</taxon>
        <taxon>Bacillota</taxon>
        <taxon>Clostridia</taxon>
        <taxon>Eubacteriales</taxon>
        <taxon>Peptococcaceae</taxon>
        <taxon>Acididesulfobacillus</taxon>
    </lineage>
</organism>
<dbReference type="InterPro" id="IPR010918">
    <property type="entry name" value="PurM-like_C_dom"/>
</dbReference>
<evidence type="ECO:0000313" key="10">
    <source>
        <dbReference type="EMBL" id="CEJ08457.1"/>
    </source>
</evidence>
<dbReference type="InterPro" id="IPR036676">
    <property type="entry name" value="PurM-like_C_sf"/>
</dbReference>
<dbReference type="InterPro" id="IPR036921">
    <property type="entry name" value="PurM-like_N_sf"/>
</dbReference>
<keyword evidence="5" id="KW-0067">ATP-binding</keyword>
<dbReference type="Gene3D" id="3.40.50.880">
    <property type="match status" value="1"/>
</dbReference>
<feature type="domain" description="PurM-like C-terminal" evidence="7">
    <location>
        <begin position="496"/>
        <end position="646"/>
    </location>
</feature>
<keyword evidence="1 10" id="KW-0436">Ligase</keyword>
<evidence type="ECO:0000256" key="2">
    <source>
        <dbReference type="ARBA" id="ARBA00022723"/>
    </source>
</evidence>
<dbReference type="InterPro" id="IPR041609">
    <property type="entry name" value="PurL_linker"/>
</dbReference>
<evidence type="ECO:0000259" key="7">
    <source>
        <dbReference type="Pfam" id="PF02769"/>
    </source>
</evidence>
<dbReference type="EC" id="6.3.5.3" evidence="10"/>
<evidence type="ECO:0000256" key="1">
    <source>
        <dbReference type="ARBA" id="ARBA00022598"/>
    </source>
</evidence>
<reference evidence="9" key="2">
    <citation type="submission" date="2020-01" db="EMBL/GenBank/DDBJ databases">
        <authorList>
            <person name="Hornung B."/>
        </authorList>
    </citation>
    <scope>NUCLEOTIDE SEQUENCE</scope>
    <source>
        <strain evidence="9">PacBioINE</strain>
    </source>
</reference>
<accession>A0A8S0WNE0</accession>
<dbReference type="Proteomes" id="UP001071230">
    <property type="component" value="Unassembled WGS sequence"/>
</dbReference>
<dbReference type="PROSITE" id="PS51273">
    <property type="entry name" value="GATASE_TYPE_1"/>
    <property type="match status" value="1"/>
</dbReference>
<dbReference type="InterPro" id="IPR010141">
    <property type="entry name" value="FGAM_synthase"/>
</dbReference>
<evidence type="ECO:0000256" key="6">
    <source>
        <dbReference type="ARBA" id="ARBA00022842"/>
    </source>
</evidence>
<evidence type="ECO:0000313" key="9">
    <source>
        <dbReference type="EMBL" id="CAA7601264.1"/>
    </source>
</evidence>
<dbReference type="SMART" id="SM01211">
    <property type="entry name" value="GATase_5"/>
    <property type="match status" value="1"/>
</dbReference>
<dbReference type="CDD" id="cd02203">
    <property type="entry name" value="PurL_repeat1"/>
    <property type="match status" value="1"/>
</dbReference>
<dbReference type="GO" id="GO:0005737">
    <property type="term" value="C:cytoplasm"/>
    <property type="evidence" value="ECO:0007669"/>
    <property type="project" value="TreeGrafter"/>
</dbReference>
<dbReference type="GO" id="GO:0005524">
    <property type="term" value="F:ATP binding"/>
    <property type="evidence" value="ECO:0007669"/>
    <property type="project" value="UniProtKB-KW"/>
</dbReference>
<keyword evidence="6" id="KW-0460">Magnesium</keyword>
<dbReference type="Gene3D" id="3.90.650.10">
    <property type="entry name" value="PurM-like C-terminal domain"/>
    <property type="match status" value="2"/>
</dbReference>
<evidence type="ECO:0000256" key="3">
    <source>
        <dbReference type="ARBA" id="ARBA00022741"/>
    </source>
</evidence>
<proteinExistence type="predicted"/>
<dbReference type="Gene3D" id="3.30.1330.10">
    <property type="entry name" value="PurM-like, N-terminal domain"/>
    <property type="match status" value="2"/>
</dbReference>
<dbReference type="GO" id="GO:0046872">
    <property type="term" value="F:metal ion binding"/>
    <property type="evidence" value="ECO:0007669"/>
    <property type="project" value="UniProtKB-KW"/>
</dbReference>
<keyword evidence="2" id="KW-0479">Metal-binding</keyword>
<evidence type="ECO:0000256" key="5">
    <source>
        <dbReference type="ARBA" id="ARBA00022840"/>
    </source>
</evidence>
<dbReference type="KEGG" id="aacx:DEACI_1918"/>
<dbReference type="PANTHER" id="PTHR10099:SF1">
    <property type="entry name" value="PHOSPHORIBOSYLFORMYLGLYCINAMIDINE SYNTHASE"/>
    <property type="match status" value="1"/>
</dbReference>
<reference evidence="10" key="1">
    <citation type="submission" date="2014-11" db="EMBL/GenBank/DDBJ databases">
        <authorList>
            <person name="Hornung B.V."/>
        </authorList>
    </citation>
    <scope>NUCLEOTIDE SEQUENCE</scope>
    <source>
        <strain evidence="10">INE</strain>
    </source>
</reference>
<dbReference type="Proteomes" id="UP000836597">
    <property type="component" value="Chromosome"/>
</dbReference>
<dbReference type="SUPFAM" id="SSF56042">
    <property type="entry name" value="PurM C-terminal domain-like"/>
    <property type="match status" value="2"/>
</dbReference>
<sequence length="1321" mass="144548">MGSLRTRRKPKEAAGGFGTKGVLRQKDALAADGREQRTGHACQVGEGIVQEDDMGLKRIFVEKRPGYDVEAQGLFRDLAENLGLAGLQRVRIVNRYDIEGISDEEYRRARGTVFAEPPVDLVYDEELPIPSGDRVLAMEYIPGQYDQRSDSAAQCLQIITQGERPSLASAKIIVLSGKLSDRDFARVKDYCLNPVEAREASPEKPVSLEFRAPSPPNVEILNGFRRKNPEELEQFRLSAGLAMSAADLAFCQEYFRATEKRDPSLTEIRVIDTYWSDHCRHTTFQTRITAVAFAPGESSRPLRLAYDEYLAARRSLYAGEAEKRDICLMDIATAGMKELKKKGLLQDLDESPEINACSIIVDAKVDGRTEEWLVMFKNETHNHPTEIEPFGGAATCLGGAIRDPLSGRTYVYQAMRFSGSGDPRRPLGETLPGKLPQRKITTGAAAGYSSYGNQIGLATGQVAEVYDEGFMAKRMEIGAVIGAAPRHHVVRAQPLPGDVVLLVGGRTGRDGCGGATGSSKEHTAESLLTCGAEVQKGNPPTERKLQRLFRRREVSTLIKRCNDFGAGGVSVAMGELADGLDIDLDAIPKKYEGLDGTELAISESQERMAVVVAREDAARFVIYAREENLEATPVGRVTDRNRLCLTWRNRPIVDISRAFLDTNGVRPSINVKVKAPDPARDFFASVVPDEALLSRSYPQSEAKEQAVREAWLTNLRDLNVCSQKGLVERFDSSIGASTVLMPFGGRHQATPSQGMAAKLPVLDGETETTTLMTYGYQPRLAHWSPFHAAVYAIVEAVTKIAALGGDPRKVRLTLQEYFEKLGRDPEKWGKPFSALLGAYYAQKRLGIPAIGGKDSMSGTFLDLNVPPTLVAFAVCVTEAPLVISQELKEGGSQLVLLPLRRDAQDLPDFEGLRQNFAKVRQLAEGGCVLAVQAVSWGGQAAALTKMAFGNRLGIRLIDRPDVRTLFTPELGSLILELRADVDPAQKFGEMDYQVLGTTLDRPVLVVNGTEIALEEAWEAWSSPLEKVFPTQTAPTAPPRAIHYPSRNSRRPLTKLAAPRVLIPVFPGTNCEYDSARAFARAGAVTETLVIRNLTPREVEESIEILAGSIRKSQIVMLAGGFSAGDEPDGSGKFIAAMFRNPRVEEAVEDLMRRRDGLMLGICNGFQALIKLGLVPYGEIRDLQEDSPTLTYNRIGRHISCMAQTKVVSVLSPWFSQVEPGDVHTVALSHGEGRFVASPEVIQSLVEKGQIATQYVDLAGNPSHDVRYTPNGSYEAVEGITSPDGRILGKMGHSERSGAFVAKNVPGNKYQPLFAGGVEYFR</sequence>